<evidence type="ECO:0000256" key="6">
    <source>
        <dbReference type="ARBA" id="ARBA00022833"/>
    </source>
</evidence>
<evidence type="ECO:0000256" key="1">
    <source>
        <dbReference type="ARBA" id="ARBA00001947"/>
    </source>
</evidence>
<keyword evidence="7" id="KW-0482">Metalloprotease</keyword>
<dbReference type="InterPro" id="IPR000834">
    <property type="entry name" value="Peptidase_M14"/>
</dbReference>
<feature type="active site" description="Proton donor/acceptor" evidence="8">
    <location>
        <position position="365"/>
    </location>
</feature>
<dbReference type="AlphaFoldDB" id="A0A1H8ZLC7"/>
<dbReference type="PROSITE" id="PS51782">
    <property type="entry name" value="LYSM"/>
    <property type="match status" value="2"/>
</dbReference>
<dbReference type="Gene3D" id="3.40.630.10">
    <property type="entry name" value="Zn peptidases"/>
    <property type="match status" value="1"/>
</dbReference>
<keyword evidence="6" id="KW-0862">Zinc</keyword>
<dbReference type="GO" id="GO:0005615">
    <property type="term" value="C:extracellular space"/>
    <property type="evidence" value="ECO:0007669"/>
    <property type="project" value="TreeGrafter"/>
</dbReference>
<feature type="domain" description="Peptidase M14" evidence="11">
    <location>
        <begin position="107"/>
        <end position="393"/>
    </location>
</feature>
<evidence type="ECO:0000256" key="7">
    <source>
        <dbReference type="ARBA" id="ARBA00023049"/>
    </source>
</evidence>
<dbReference type="Proteomes" id="UP000199427">
    <property type="component" value="Unassembled WGS sequence"/>
</dbReference>
<evidence type="ECO:0000256" key="8">
    <source>
        <dbReference type="PROSITE-ProRule" id="PRU01379"/>
    </source>
</evidence>
<dbReference type="PANTHER" id="PTHR11705">
    <property type="entry name" value="PROTEASE FAMILY M14 CARBOXYPEPTIDASE A,B"/>
    <property type="match status" value="1"/>
</dbReference>
<sequence length="395" mass="45352">MNLVIQPGMTYYRISNLFNIPLQQLINANPYTDPNMLRIGQVVNIPHYDVQEYQIQQGDTLWIISQRFQIPIERILAANPVDPYQLRVGDGILLPIRIDEAVLSFDQPYTFSKLEEDLFLLVNTFPLITLREIGRSVMNKPIYEVSIGEGDKHVHINGSFHANESITTSVIMRFLHDYLVSLSSNEPIRGVDMNTFYNEVTLSLVPMVNPDGVDLLNEGLPEEEEFRDLVLTINNQSTNFNNWKANIRGVDLNNQYPANWEIESNRKRQQPAPRDYPGPSPLSEPEAIAMANLVEEKDFDRVLAFHTQGEVIYWGYEGLEPPEAQTIVEEYSRVSGYVPIRYVDSHAGFKDWFIQEYRRPGYTVELGRGTNPLPFSQFNEIYEESLGIFLSNLTV</sequence>
<dbReference type="SMART" id="SM00257">
    <property type="entry name" value="LysM"/>
    <property type="match status" value="2"/>
</dbReference>
<organism evidence="12 13">
    <name type="scientific">Piscibacillus halophilus</name>
    <dbReference type="NCBI Taxonomy" id="571933"/>
    <lineage>
        <taxon>Bacteria</taxon>
        <taxon>Bacillati</taxon>
        <taxon>Bacillota</taxon>
        <taxon>Bacilli</taxon>
        <taxon>Bacillales</taxon>
        <taxon>Bacillaceae</taxon>
        <taxon>Piscibacillus</taxon>
    </lineage>
</organism>
<evidence type="ECO:0000259" key="11">
    <source>
        <dbReference type="PROSITE" id="PS52035"/>
    </source>
</evidence>
<dbReference type="CDD" id="cd06229">
    <property type="entry name" value="M14_Endopeptidase_I"/>
    <property type="match status" value="1"/>
</dbReference>
<reference evidence="12 13" key="1">
    <citation type="submission" date="2016-10" db="EMBL/GenBank/DDBJ databases">
        <authorList>
            <person name="de Groot N.N."/>
        </authorList>
    </citation>
    <scope>NUCLEOTIDE SEQUENCE [LARGE SCALE GENOMIC DNA]</scope>
    <source>
        <strain evidence="12 13">DSM 21633</strain>
    </source>
</reference>
<evidence type="ECO:0000313" key="13">
    <source>
        <dbReference type="Proteomes" id="UP000199427"/>
    </source>
</evidence>
<dbReference type="CDD" id="cd00118">
    <property type="entry name" value="LysM"/>
    <property type="match status" value="2"/>
</dbReference>
<accession>A0A1H8ZLC7</accession>
<dbReference type="Pfam" id="PF01476">
    <property type="entry name" value="LysM"/>
    <property type="match status" value="2"/>
</dbReference>
<comment type="similarity">
    <text evidence="2 8">Belongs to the peptidase M14 family.</text>
</comment>
<gene>
    <name evidence="12" type="ORF">SAMN05216362_10215</name>
</gene>
<evidence type="ECO:0000256" key="3">
    <source>
        <dbReference type="ARBA" id="ARBA00022670"/>
    </source>
</evidence>
<dbReference type="STRING" id="571933.SAMN05216362_10215"/>
<dbReference type="InterPro" id="IPR018392">
    <property type="entry name" value="LysM"/>
</dbReference>
<evidence type="ECO:0000313" key="12">
    <source>
        <dbReference type="EMBL" id="SEP65101.1"/>
    </source>
</evidence>
<evidence type="ECO:0000256" key="9">
    <source>
        <dbReference type="SAM" id="MobiDB-lite"/>
    </source>
</evidence>
<dbReference type="Gene3D" id="3.10.350.10">
    <property type="entry name" value="LysM domain"/>
    <property type="match status" value="2"/>
</dbReference>
<dbReference type="PROSITE" id="PS52035">
    <property type="entry name" value="PEPTIDASE_M14"/>
    <property type="match status" value="1"/>
</dbReference>
<evidence type="ECO:0000256" key="4">
    <source>
        <dbReference type="ARBA" id="ARBA00022723"/>
    </source>
</evidence>
<keyword evidence="5" id="KW-0378">Hydrolase</keyword>
<dbReference type="GO" id="GO:0004181">
    <property type="term" value="F:metallocarboxypeptidase activity"/>
    <property type="evidence" value="ECO:0007669"/>
    <property type="project" value="InterPro"/>
</dbReference>
<dbReference type="SUPFAM" id="SSF54106">
    <property type="entry name" value="LysM domain"/>
    <property type="match status" value="2"/>
</dbReference>
<dbReference type="GO" id="GO:0008270">
    <property type="term" value="F:zinc ion binding"/>
    <property type="evidence" value="ECO:0007669"/>
    <property type="project" value="InterPro"/>
</dbReference>
<evidence type="ECO:0000259" key="10">
    <source>
        <dbReference type="PROSITE" id="PS51782"/>
    </source>
</evidence>
<dbReference type="InterPro" id="IPR036779">
    <property type="entry name" value="LysM_dom_sf"/>
</dbReference>
<dbReference type="SUPFAM" id="SSF53187">
    <property type="entry name" value="Zn-dependent exopeptidases"/>
    <property type="match status" value="1"/>
</dbReference>
<dbReference type="RefSeq" id="WP_091772207.1">
    <property type="nucleotide sequence ID" value="NZ_FOES01000002.1"/>
</dbReference>
<dbReference type="GO" id="GO:0006508">
    <property type="term" value="P:proteolysis"/>
    <property type="evidence" value="ECO:0007669"/>
    <property type="project" value="UniProtKB-KW"/>
</dbReference>
<dbReference type="Pfam" id="PF00246">
    <property type="entry name" value="Peptidase_M14"/>
    <property type="match status" value="1"/>
</dbReference>
<dbReference type="InterPro" id="IPR034274">
    <property type="entry name" value="ENP1_M14_CPD"/>
</dbReference>
<evidence type="ECO:0000256" key="5">
    <source>
        <dbReference type="ARBA" id="ARBA00022801"/>
    </source>
</evidence>
<dbReference type="EMBL" id="FOES01000002">
    <property type="protein sequence ID" value="SEP65101.1"/>
    <property type="molecule type" value="Genomic_DNA"/>
</dbReference>
<evidence type="ECO:0000256" key="2">
    <source>
        <dbReference type="ARBA" id="ARBA00005988"/>
    </source>
</evidence>
<keyword evidence="3" id="KW-0645">Protease</keyword>
<dbReference type="InterPro" id="IPR057246">
    <property type="entry name" value="CARBOXYPEPT_ZN_1"/>
</dbReference>
<comment type="cofactor">
    <cofactor evidence="1">
        <name>Zn(2+)</name>
        <dbReference type="ChEBI" id="CHEBI:29105"/>
    </cofactor>
</comment>
<protein>
    <submittedName>
        <fullName evidence="12">Gamma-D-glutamyl-(L)-meso-diaminopimelate peptidase I Metallo peptidase. MEROPS family M14C</fullName>
    </submittedName>
</protein>
<dbReference type="SMART" id="SM00631">
    <property type="entry name" value="Zn_pept"/>
    <property type="match status" value="1"/>
</dbReference>
<proteinExistence type="inferred from homology"/>
<dbReference type="PANTHER" id="PTHR11705:SF143">
    <property type="entry name" value="SLL0236 PROTEIN"/>
    <property type="match status" value="1"/>
</dbReference>
<keyword evidence="4" id="KW-0479">Metal-binding</keyword>
<feature type="region of interest" description="Disordered" evidence="9">
    <location>
        <begin position="262"/>
        <end position="283"/>
    </location>
</feature>
<name>A0A1H8ZLC7_9BACI</name>
<dbReference type="OrthoDB" id="9802862at2"/>
<keyword evidence="13" id="KW-1185">Reference proteome</keyword>
<dbReference type="PROSITE" id="PS00132">
    <property type="entry name" value="CARBOXYPEPT_ZN_1"/>
    <property type="match status" value="1"/>
</dbReference>
<feature type="domain" description="LysM" evidence="10">
    <location>
        <begin position="51"/>
        <end position="94"/>
    </location>
</feature>
<feature type="domain" description="LysM" evidence="10">
    <location>
        <begin position="1"/>
        <end position="45"/>
    </location>
</feature>